<dbReference type="SUPFAM" id="SSF49879">
    <property type="entry name" value="SMAD/FHA domain"/>
    <property type="match status" value="2"/>
</dbReference>
<dbReference type="InterPro" id="IPR050923">
    <property type="entry name" value="Cell_Proc_Reg/RNA_Proc"/>
</dbReference>
<dbReference type="Pfam" id="PF00498">
    <property type="entry name" value="FHA"/>
    <property type="match status" value="2"/>
</dbReference>
<evidence type="ECO:0000259" key="2">
    <source>
        <dbReference type="PROSITE" id="PS50006"/>
    </source>
</evidence>
<evidence type="ECO:0000313" key="4">
    <source>
        <dbReference type="Proteomes" id="UP000029998"/>
    </source>
</evidence>
<dbReference type="InterPro" id="IPR008984">
    <property type="entry name" value="SMAD_FHA_dom_sf"/>
</dbReference>
<dbReference type="PROSITE" id="PS50006">
    <property type="entry name" value="FHA_DOMAIN"/>
    <property type="match status" value="1"/>
</dbReference>
<dbReference type="Proteomes" id="UP000029998">
    <property type="component" value="Unassembled WGS sequence"/>
</dbReference>
<dbReference type="EMBL" id="AVPU01000002">
    <property type="protein sequence ID" value="KGM55949.1"/>
    <property type="molecule type" value="Genomic_DNA"/>
</dbReference>
<feature type="transmembrane region" description="Helical" evidence="1">
    <location>
        <begin position="240"/>
        <end position="259"/>
    </location>
</feature>
<dbReference type="SMART" id="SM00240">
    <property type="entry name" value="FHA"/>
    <property type="match status" value="2"/>
</dbReference>
<keyword evidence="4" id="KW-1185">Reference proteome</keyword>
<evidence type="ECO:0000313" key="3">
    <source>
        <dbReference type="EMBL" id="KGM55949.1"/>
    </source>
</evidence>
<accession>A0A0A0EZJ1</accession>
<reference evidence="3 4" key="1">
    <citation type="submission" date="2013-08" db="EMBL/GenBank/DDBJ databases">
        <title>Genome sequencing of Lysobacter.</title>
        <authorList>
            <person name="Zhang S."/>
            <person name="Wang G."/>
        </authorList>
    </citation>
    <scope>NUCLEOTIDE SEQUENCE [LARGE SCALE GENOMIC DNA]</scope>
    <source>
        <strain evidence="3 4">GH1-9</strain>
    </source>
</reference>
<dbReference type="InterPro" id="IPR000253">
    <property type="entry name" value="FHA_dom"/>
</dbReference>
<organism evidence="3 4">
    <name type="scientific">Lysobacter daejeonensis GH1-9</name>
    <dbReference type="NCBI Taxonomy" id="1385517"/>
    <lineage>
        <taxon>Bacteria</taxon>
        <taxon>Pseudomonadati</taxon>
        <taxon>Pseudomonadota</taxon>
        <taxon>Gammaproteobacteria</taxon>
        <taxon>Lysobacterales</taxon>
        <taxon>Lysobacteraceae</taxon>
        <taxon>Aerolutibacter</taxon>
    </lineage>
</organism>
<dbReference type="OrthoDB" id="9815482at2"/>
<dbReference type="CDD" id="cd00060">
    <property type="entry name" value="FHA"/>
    <property type="match status" value="2"/>
</dbReference>
<comment type="caution">
    <text evidence="3">The sequence shown here is derived from an EMBL/GenBank/DDBJ whole genome shotgun (WGS) entry which is preliminary data.</text>
</comment>
<dbReference type="STRING" id="1385517.N800_09950"/>
<dbReference type="AlphaFoldDB" id="A0A0A0EZJ1"/>
<dbReference type="RefSeq" id="WP_036133941.1">
    <property type="nucleotide sequence ID" value="NZ_AVPU01000002.1"/>
</dbReference>
<feature type="domain" description="FHA" evidence="2">
    <location>
        <begin position="147"/>
        <end position="196"/>
    </location>
</feature>
<evidence type="ECO:0000256" key="1">
    <source>
        <dbReference type="SAM" id="Phobius"/>
    </source>
</evidence>
<name>A0A0A0EZJ1_9GAMM</name>
<protein>
    <recommendedName>
        <fullName evidence="2">FHA domain-containing protein</fullName>
    </recommendedName>
</protein>
<dbReference type="PANTHER" id="PTHR23308">
    <property type="entry name" value="NUCLEAR INHIBITOR OF PROTEIN PHOSPHATASE-1"/>
    <property type="match status" value="1"/>
</dbReference>
<keyword evidence="1" id="KW-0472">Membrane</keyword>
<gene>
    <name evidence="3" type="ORF">N800_09950</name>
</gene>
<dbReference type="eggNOG" id="COG1716">
    <property type="taxonomic scope" value="Bacteria"/>
</dbReference>
<dbReference type="Gene3D" id="2.60.200.20">
    <property type="match status" value="2"/>
</dbReference>
<keyword evidence="1" id="KW-1133">Transmembrane helix</keyword>
<sequence length="260" mass="26998">MKLVFPGGEHPQVLLGPGVNRVGSDPDANVVINHPGVRPQHCLLHVTGTGVMLEVPQSADVSVNGRPVDGLISLRAGDSVAFQGVHARLAAIEPAAAVKKLSDPWHASSSANDDPGVTAVRPVAPKFVLRGTAGRAFGRSIPLSGALTVGRGPECSLRLDEPGLSRAHARLLATDHGVQVEDVGSTNGTFINGNRVLRGEARVGDEIGFDTMRFQVLAYGQPEPAKRAARGSSAEPSRRGWLVVSAVALVAAAVAAYALM</sequence>
<keyword evidence="1" id="KW-0812">Transmembrane</keyword>
<proteinExistence type="predicted"/>